<dbReference type="SMART" id="SM00220">
    <property type="entry name" value="S_TKc"/>
    <property type="match status" value="1"/>
</dbReference>
<evidence type="ECO:0000256" key="1">
    <source>
        <dbReference type="ARBA" id="ARBA00012513"/>
    </source>
</evidence>
<feature type="binding site" evidence="4">
    <location>
        <position position="37"/>
    </location>
    <ligand>
        <name>ATP</name>
        <dbReference type="ChEBI" id="CHEBI:30616"/>
    </ligand>
</feature>
<dbReference type="Proteomes" id="UP000268535">
    <property type="component" value="Unassembled WGS sequence"/>
</dbReference>
<reference evidence="8" key="2">
    <citation type="submission" date="2018-04" db="EMBL/GenBank/DDBJ databases">
        <title>Leveraging single-cell genomics to expand the Fungal Tree of Life.</title>
        <authorList>
            <consortium name="DOE Joint Genome Institute"/>
            <person name="Ahrendt S.R."/>
            <person name="Quandt C.A."/>
            <person name="Ciobanu D."/>
            <person name="Clum A."/>
            <person name="Salamov A."/>
            <person name="Andreopoulos B."/>
            <person name="Cheng J.-F."/>
            <person name="Woyke T."/>
            <person name="Pelin A."/>
            <person name="Henrissat B."/>
            <person name="Benny G.L."/>
            <person name="Smith M.E."/>
            <person name="James T.Y."/>
            <person name="Grigoriev I.V."/>
        </authorList>
    </citation>
    <scope>NUCLEOTIDE SEQUENCE</scope>
    <source>
        <strain evidence="8">ATCC 52028</strain>
    </source>
</reference>
<comment type="similarity">
    <text evidence="5">Belongs to the protein kinase superfamily.</text>
</comment>
<keyword evidence="2 4" id="KW-0547">Nucleotide-binding</keyword>
<feature type="non-terminal residue" evidence="7">
    <location>
        <position position="271"/>
    </location>
</feature>
<evidence type="ECO:0000259" key="6">
    <source>
        <dbReference type="PROSITE" id="PS50011"/>
    </source>
</evidence>
<dbReference type="EMBL" id="ML014119">
    <property type="protein sequence ID" value="RKP03673.1"/>
    <property type="molecule type" value="Genomic_DNA"/>
</dbReference>
<dbReference type="PROSITE" id="PS00108">
    <property type="entry name" value="PROTEIN_KINASE_ST"/>
    <property type="match status" value="1"/>
</dbReference>
<evidence type="ECO:0000313" key="8">
    <source>
        <dbReference type="EMBL" id="RKP03673.1"/>
    </source>
</evidence>
<sequence>MQAPRGQVELIETVGKGNYGYVYKGRLLATQEITAVKVVFLKEEELRETLLEMEILEECIHPNITKYMGSFLKGLDLWICMEYCGGGALDSTYRAIKKPLTEDQIASILYESVQGLEYLHTKYGLIHRDIKAGNLLLTESGEVKLADFGVSAKLREVGDRARTFIGTPYWMAPEVIMTDPDSATHSTASYDAKADIWSIGITAIEIAEKNPPLSDIHPMRALYLIPNSDLGFAHPKSWSKPFQDFVSHCLTKDPQKRPSASQILQHPFLAR</sequence>
<accession>A0A4P9WUK4</accession>
<dbReference type="InterPro" id="IPR050629">
    <property type="entry name" value="STE20/SPS1-PAK"/>
</dbReference>
<dbReference type="Pfam" id="PF00069">
    <property type="entry name" value="Pkinase"/>
    <property type="match status" value="1"/>
</dbReference>
<evidence type="ECO:0000256" key="5">
    <source>
        <dbReference type="RuleBase" id="RU000304"/>
    </source>
</evidence>
<keyword evidence="10" id="KW-1185">Reference proteome</keyword>
<dbReference type="OrthoDB" id="248923at2759"/>
<name>A0A4P9WUK4_9FUNG</name>
<dbReference type="PANTHER" id="PTHR48012:SF18">
    <property type="entry name" value="HAPPYHOUR, ISOFORM A"/>
    <property type="match status" value="1"/>
</dbReference>
<evidence type="ECO:0000256" key="3">
    <source>
        <dbReference type="ARBA" id="ARBA00022840"/>
    </source>
</evidence>
<dbReference type="InterPro" id="IPR000719">
    <property type="entry name" value="Prot_kinase_dom"/>
</dbReference>
<dbReference type="AlphaFoldDB" id="A0A4P9WUK4"/>
<dbReference type="InterPro" id="IPR011009">
    <property type="entry name" value="Kinase-like_dom_sf"/>
</dbReference>
<reference evidence="9 10" key="1">
    <citation type="journal article" date="2018" name="Nat. Microbiol.">
        <title>Leveraging single-cell genomics to expand the fungal tree of life.</title>
        <authorList>
            <person name="Ahrendt S.R."/>
            <person name="Quandt C.A."/>
            <person name="Ciobanu D."/>
            <person name="Clum A."/>
            <person name="Salamov A."/>
            <person name="Andreopoulos B."/>
            <person name="Cheng J.F."/>
            <person name="Woyke T."/>
            <person name="Pelin A."/>
            <person name="Henrissat B."/>
            <person name="Reynolds N.K."/>
            <person name="Benny G.L."/>
            <person name="Smith M.E."/>
            <person name="James T.Y."/>
            <person name="Grigoriev I.V."/>
        </authorList>
    </citation>
    <scope>NUCLEOTIDE SEQUENCE [LARGE SCALE GENOMIC DNA]</scope>
    <source>
        <strain evidence="9 10">ATCC 52028</strain>
    </source>
</reference>
<dbReference type="PANTHER" id="PTHR48012">
    <property type="entry name" value="STERILE20-LIKE KINASE, ISOFORM B-RELATED"/>
    <property type="match status" value="1"/>
</dbReference>
<dbReference type="EC" id="2.7.11.1" evidence="1"/>
<feature type="domain" description="Protein kinase" evidence="6">
    <location>
        <begin position="8"/>
        <end position="269"/>
    </location>
</feature>
<dbReference type="Proteomes" id="UP000274922">
    <property type="component" value="Unassembled WGS sequence"/>
</dbReference>
<reference evidence="7" key="3">
    <citation type="submission" date="2018-08" db="EMBL/GenBank/DDBJ databases">
        <title>Leveraging single-cell genomics to expand the Fungal Tree of Life.</title>
        <authorList>
            <consortium name="DOE Joint Genome Institute"/>
            <person name="Ahrendt S.R."/>
            <person name="Quandt C.A."/>
            <person name="Ciobanu D."/>
            <person name="Clum A."/>
            <person name="Salamov A."/>
            <person name="Andreopoulos B."/>
            <person name="Cheng J.-F."/>
            <person name="Woyke T."/>
            <person name="Pelin A."/>
            <person name="Henrissat B."/>
            <person name="Reynolds N."/>
            <person name="Benny G.L."/>
            <person name="Smith M.E."/>
            <person name="James T.Y."/>
            <person name="Grigoriev I.V."/>
        </authorList>
    </citation>
    <scope>NUCLEOTIDE SEQUENCE</scope>
    <source>
        <strain evidence="7">ATCC 52028</strain>
    </source>
</reference>
<keyword evidence="5" id="KW-0723">Serine/threonine-protein kinase</keyword>
<dbReference type="STRING" id="1555241.A0A4P9WUK4"/>
<dbReference type="PROSITE" id="PS00107">
    <property type="entry name" value="PROTEIN_KINASE_ATP"/>
    <property type="match status" value="1"/>
</dbReference>
<dbReference type="PROSITE" id="PS50011">
    <property type="entry name" value="PROTEIN_KINASE_DOM"/>
    <property type="match status" value="1"/>
</dbReference>
<dbReference type="GO" id="GO:0005524">
    <property type="term" value="F:ATP binding"/>
    <property type="evidence" value="ECO:0007669"/>
    <property type="project" value="UniProtKB-UniRule"/>
</dbReference>
<dbReference type="Gene3D" id="1.10.510.10">
    <property type="entry name" value="Transferase(Phosphotransferase) domain 1"/>
    <property type="match status" value="1"/>
</dbReference>
<keyword evidence="7" id="KW-0808">Transferase</keyword>
<keyword evidence="3 4" id="KW-0067">ATP-binding</keyword>
<evidence type="ECO:0000313" key="7">
    <source>
        <dbReference type="EMBL" id="RKO96262.1"/>
    </source>
</evidence>
<proteinExistence type="inferred from homology"/>
<evidence type="ECO:0000256" key="4">
    <source>
        <dbReference type="PROSITE-ProRule" id="PRU10141"/>
    </source>
</evidence>
<dbReference type="GO" id="GO:0004674">
    <property type="term" value="F:protein serine/threonine kinase activity"/>
    <property type="evidence" value="ECO:0007669"/>
    <property type="project" value="UniProtKB-KW"/>
</dbReference>
<dbReference type="PIRSF" id="PIRSF000654">
    <property type="entry name" value="Integrin-linked_kinase"/>
    <property type="match status" value="1"/>
</dbReference>
<evidence type="ECO:0000256" key="2">
    <source>
        <dbReference type="ARBA" id="ARBA00022741"/>
    </source>
</evidence>
<protein>
    <recommendedName>
        <fullName evidence="1">non-specific serine/threonine protein kinase</fullName>
        <ecNumber evidence="1">2.7.11.1</ecNumber>
    </recommendedName>
</protein>
<evidence type="ECO:0000313" key="9">
    <source>
        <dbReference type="Proteomes" id="UP000268535"/>
    </source>
</evidence>
<gene>
    <name evidence="7" type="ORF">CAUPRSCDRAFT_1472</name>
    <name evidence="8" type="ORF">CXG81DRAFT_6749</name>
</gene>
<dbReference type="GO" id="GO:0035556">
    <property type="term" value="P:intracellular signal transduction"/>
    <property type="evidence" value="ECO:0007669"/>
    <property type="project" value="TreeGrafter"/>
</dbReference>
<dbReference type="InterPro" id="IPR008271">
    <property type="entry name" value="Ser/Thr_kinase_AS"/>
</dbReference>
<keyword evidence="7" id="KW-0418">Kinase</keyword>
<evidence type="ECO:0000313" key="10">
    <source>
        <dbReference type="Proteomes" id="UP000274922"/>
    </source>
</evidence>
<dbReference type="EMBL" id="ML010151">
    <property type="protein sequence ID" value="RKO96262.1"/>
    <property type="molecule type" value="Genomic_DNA"/>
</dbReference>
<dbReference type="InterPro" id="IPR017441">
    <property type="entry name" value="Protein_kinase_ATP_BS"/>
</dbReference>
<dbReference type="GO" id="GO:0005737">
    <property type="term" value="C:cytoplasm"/>
    <property type="evidence" value="ECO:0007669"/>
    <property type="project" value="TreeGrafter"/>
</dbReference>
<dbReference type="SUPFAM" id="SSF56112">
    <property type="entry name" value="Protein kinase-like (PK-like)"/>
    <property type="match status" value="1"/>
</dbReference>
<organism evidence="7 9">
    <name type="scientific">Caulochytrium protostelioides</name>
    <dbReference type="NCBI Taxonomy" id="1555241"/>
    <lineage>
        <taxon>Eukaryota</taxon>
        <taxon>Fungi</taxon>
        <taxon>Fungi incertae sedis</taxon>
        <taxon>Chytridiomycota</taxon>
        <taxon>Chytridiomycota incertae sedis</taxon>
        <taxon>Chytridiomycetes</taxon>
        <taxon>Caulochytriales</taxon>
        <taxon>Caulochytriaceae</taxon>
        <taxon>Caulochytrium</taxon>
    </lineage>
</organism>